<evidence type="ECO:0000313" key="4">
    <source>
        <dbReference type="EMBL" id="KNC50189.1"/>
    </source>
</evidence>
<dbReference type="InterPro" id="IPR005822">
    <property type="entry name" value="Ribosomal_uL13"/>
</dbReference>
<comment type="similarity">
    <text evidence="1">Belongs to the universal ribosomal protein uL13 family.</text>
</comment>
<dbReference type="eggNOG" id="KOG3204">
    <property type="taxonomic scope" value="Eukaryota"/>
</dbReference>
<dbReference type="GeneID" id="25565515"/>
<organism evidence="4 5">
    <name type="scientific">Thecamonas trahens ATCC 50062</name>
    <dbReference type="NCBI Taxonomy" id="461836"/>
    <lineage>
        <taxon>Eukaryota</taxon>
        <taxon>Apusozoa</taxon>
        <taxon>Apusomonadida</taxon>
        <taxon>Apusomonadidae</taxon>
        <taxon>Thecamonas</taxon>
    </lineage>
</organism>
<dbReference type="Gene3D" id="3.90.1180.10">
    <property type="entry name" value="Ribosomal protein L13"/>
    <property type="match status" value="1"/>
</dbReference>
<dbReference type="Gene3D" id="6.10.250.3250">
    <property type="match status" value="1"/>
</dbReference>
<dbReference type="NCBIfam" id="TIGR01077">
    <property type="entry name" value="L13_A_E"/>
    <property type="match status" value="1"/>
</dbReference>
<dbReference type="PANTHER" id="PTHR11545">
    <property type="entry name" value="RIBOSOMAL PROTEIN L13"/>
    <property type="match status" value="1"/>
</dbReference>
<dbReference type="FunFam" id="3.90.1180.10:FF:000002">
    <property type="entry name" value="60S ribosomal protein L16"/>
    <property type="match status" value="1"/>
</dbReference>
<protein>
    <submittedName>
        <fullName evidence="4">60S ribosomal protein L13a</fullName>
    </submittedName>
</protein>
<evidence type="ECO:0000313" key="5">
    <source>
        <dbReference type="Proteomes" id="UP000054408"/>
    </source>
</evidence>
<dbReference type="Pfam" id="PF00572">
    <property type="entry name" value="Ribosomal_L13"/>
    <property type="match status" value="1"/>
</dbReference>
<dbReference type="InterPro" id="IPR036899">
    <property type="entry name" value="Ribosomal_uL13_sf"/>
</dbReference>
<keyword evidence="3" id="KW-0687">Ribonucleoprotein</keyword>
<dbReference type="GO" id="GO:0022625">
    <property type="term" value="C:cytosolic large ribosomal subunit"/>
    <property type="evidence" value="ECO:0007669"/>
    <property type="project" value="TreeGrafter"/>
</dbReference>
<dbReference type="GO" id="GO:0006412">
    <property type="term" value="P:translation"/>
    <property type="evidence" value="ECO:0007669"/>
    <property type="project" value="InterPro"/>
</dbReference>
<dbReference type="STRING" id="461836.A0A0L0DCX9"/>
<dbReference type="PANTHER" id="PTHR11545:SF3">
    <property type="entry name" value="LARGE RIBOSOMAL SUBUNIT PROTEIN UL13"/>
    <property type="match status" value="1"/>
</dbReference>
<evidence type="ECO:0000256" key="2">
    <source>
        <dbReference type="ARBA" id="ARBA00022980"/>
    </source>
</evidence>
<dbReference type="Proteomes" id="UP000054408">
    <property type="component" value="Unassembled WGS sequence"/>
</dbReference>
<keyword evidence="5" id="KW-1185">Reference proteome</keyword>
<dbReference type="AlphaFoldDB" id="A0A0L0DCX9"/>
<dbReference type="CDD" id="cd00392">
    <property type="entry name" value="Ribosomal_L13"/>
    <property type="match status" value="1"/>
</dbReference>
<dbReference type="SUPFAM" id="SSF52161">
    <property type="entry name" value="Ribosomal protein L13"/>
    <property type="match status" value="1"/>
</dbReference>
<dbReference type="HAMAP" id="MF_01366">
    <property type="entry name" value="Ribosomal_uL13"/>
    <property type="match status" value="1"/>
</dbReference>
<reference evidence="4 5" key="1">
    <citation type="submission" date="2010-05" db="EMBL/GenBank/DDBJ databases">
        <title>The Genome Sequence of Thecamonas trahens ATCC 50062.</title>
        <authorList>
            <consortium name="The Broad Institute Genome Sequencing Platform"/>
            <person name="Russ C."/>
            <person name="Cuomo C."/>
            <person name="Shea T."/>
            <person name="Young S.K."/>
            <person name="Zeng Q."/>
            <person name="Koehrsen M."/>
            <person name="Haas B."/>
            <person name="Borodovsky M."/>
            <person name="Guigo R."/>
            <person name="Alvarado L."/>
            <person name="Berlin A."/>
            <person name="Bochicchio J."/>
            <person name="Borenstein D."/>
            <person name="Chapman S."/>
            <person name="Chen Z."/>
            <person name="Freedman E."/>
            <person name="Gellesch M."/>
            <person name="Goldberg J."/>
            <person name="Griggs A."/>
            <person name="Gujja S."/>
            <person name="Heilman E."/>
            <person name="Heiman D."/>
            <person name="Hepburn T."/>
            <person name="Howarth C."/>
            <person name="Jen D."/>
            <person name="Larson L."/>
            <person name="Mehta T."/>
            <person name="Park D."/>
            <person name="Pearson M."/>
            <person name="Roberts A."/>
            <person name="Saif S."/>
            <person name="Shenoy N."/>
            <person name="Sisk P."/>
            <person name="Stolte C."/>
            <person name="Sykes S."/>
            <person name="Thomson T."/>
            <person name="Walk T."/>
            <person name="White J."/>
            <person name="Yandava C."/>
            <person name="Burger G."/>
            <person name="Gray M.W."/>
            <person name="Holland P.W.H."/>
            <person name="King N."/>
            <person name="Lang F.B.F."/>
            <person name="Roger A.J."/>
            <person name="Ruiz-Trillo I."/>
            <person name="Lander E."/>
            <person name="Nusbaum C."/>
        </authorList>
    </citation>
    <scope>NUCLEOTIDE SEQUENCE [LARGE SCALE GENOMIC DNA]</scope>
    <source>
        <strain evidence="4 5">ATCC 50062</strain>
    </source>
</reference>
<sequence length="200" mass="22441">MFSKVVVVDGRGHLLGRLASVIAKQLLNGQKVVVVRCEEIEVTGVFVRNKCKFLRYLRKRMNTNPKRGHVHFRAPSKMLYRVVRGMLPHKLPRGAAALGRFKVFDGVPPPYDRMKTMVVPEALRVTRLTPGRKTTVLKRLASEVGWKYADVVDRLEDKRRARAATYYAAKKAATKKIAAAQNPSAALQGELAELYTATNL</sequence>
<evidence type="ECO:0000256" key="3">
    <source>
        <dbReference type="ARBA" id="ARBA00023274"/>
    </source>
</evidence>
<dbReference type="GO" id="GO:0003735">
    <property type="term" value="F:structural constituent of ribosome"/>
    <property type="evidence" value="ECO:0007669"/>
    <property type="project" value="InterPro"/>
</dbReference>
<accession>A0A0L0DCX9</accession>
<evidence type="ECO:0000256" key="1">
    <source>
        <dbReference type="ARBA" id="ARBA00006227"/>
    </source>
</evidence>
<proteinExistence type="inferred from homology"/>
<dbReference type="GO" id="GO:0017148">
    <property type="term" value="P:negative regulation of translation"/>
    <property type="evidence" value="ECO:0007669"/>
    <property type="project" value="TreeGrafter"/>
</dbReference>
<keyword evidence="2 4" id="KW-0689">Ribosomal protein</keyword>
<dbReference type="GO" id="GO:0003729">
    <property type="term" value="F:mRNA binding"/>
    <property type="evidence" value="ECO:0007669"/>
    <property type="project" value="TreeGrafter"/>
</dbReference>
<dbReference type="InterPro" id="IPR005755">
    <property type="entry name" value="Ribosomal_uL13_euk/arc"/>
</dbReference>
<name>A0A0L0DCX9_THETB</name>
<dbReference type="RefSeq" id="XP_013757026.1">
    <property type="nucleotide sequence ID" value="XM_013901572.1"/>
</dbReference>
<dbReference type="EMBL" id="GL349460">
    <property type="protein sequence ID" value="KNC50189.1"/>
    <property type="molecule type" value="Genomic_DNA"/>
</dbReference>
<dbReference type="OrthoDB" id="1882297at2759"/>
<gene>
    <name evidence="4" type="ORF">AMSG_06333</name>
</gene>
<dbReference type="OMA" id="GMLPWKT"/>